<evidence type="ECO:0008006" key="3">
    <source>
        <dbReference type="Google" id="ProtNLM"/>
    </source>
</evidence>
<dbReference type="Proteomes" id="UP000630615">
    <property type="component" value="Unassembled WGS sequence"/>
</dbReference>
<dbReference type="InterPro" id="IPR009881">
    <property type="entry name" value="DUF1433"/>
</dbReference>
<reference evidence="2" key="1">
    <citation type="journal article" date="2019" name="Int. J. Syst. Evol. Microbiol.">
        <title>The Global Catalogue of Microorganisms (GCM) 10K type strain sequencing project: providing services to taxonomists for standard genome sequencing and annotation.</title>
        <authorList>
            <consortium name="The Broad Institute Genomics Platform"/>
            <consortium name="The Broad Institute Genome Sequencing Center for Infectious Disease"/>
            <person name="Wu L."/>
            <person name="Ma J."/>
        </authorList>
    </citation>
    <scope>NUCLEOTIDE SEQUENCE [LARGE SCALE GENOMIC DNA]</scope>
    <source>
        <strain evidence="2">CGMCC 1.15942</strain>
    </source>
</reference>
<proteinExistence type="predicted"/>
<gene>
    <name evidence="1" type="ORF">GCM10011573_26810</name>
</gene>
<keyword evidence="2" id="KW-1185">Reference proteome</keyword>
<organism evidence="1 2">
    <name type="scientific">Enterococcus wangshanyuanii</name>
    <dbReference type="NCBI Taxonomy" id="2005703"/>
    <lineage>
        <taxon>Bacteria</taxon>
        <taxon>Bacillati</taxon>
        <taxon>Bacillota</taxon>
        <taxon>Bacilli</taxon>
        <taxon>Lactobacillales</taxon>
        <taxon>Enterococcaceae</taxon>
        <taxon>Enterococcus</taxon>
    </lineage>
</organism>
<evidence type="ECO:0000313" key="1">
    <source>
        <dbReference type="EMBL" id="GGC95746.1"/>
    </source>
</evidence>
<protein>
    <recommendedName>
        <fullName evidence="3">DUF1433 domain-containing protein</fullName>
    </recommendedName>
</protein>
<dbReference type="RefSeq" id="WP_157894282.1">
    <property type="nucleotide sequence ID" value="NZ_BMKI01000006.1"/>
</dbReference>
<dbReference type="Pfam" id="PF07252">
    <property type="entry name" value="DUF1433"/>
    <property type="match status" value="1"/>
</dbReference>
<dbReference type="EMBL" id="BMKI01000006">
    <property type="protein sequence ID" value="GGC95746.1"/>
    <property type="molecule type" value="Genomic_DNA"/>
</dbReference>
<comment type="caution">
    <text evidence="1">The sequence shown here is derived from an EMBL/GenBank/DDBJ whole genome shotgun (WGS) entry which is preliminary data.</text>
</comment>
<accession>A0ABQ1PEU4</accession>
<dbReference type="Gene3D" id="3.10.450.130">
    <property type="entry name" value="folded 79 residue fragment of lin0334 like domains"/>
    <property type="match status" value="1"/>
</dbReference>
<name>A0ABQ1PEU4_9ENTE</name>
<sequence length="98" mass="11665">MEKKKNNDMKMDVQKKRIEKYIKYNYEDINIITFTDSKRVPTGGTYIHGYVNNDKKLSFTAWLTPEVFQGQFSYDLDGLGKKIKFDKEKSIENIEREE</sequence>
<evidence type="ECO:0000313" key="2">
    <source>
        <dbReference type="Proteomes" id="UP000630615"/>
    </source>
</evidence>